<keyword evidence="2" id="KW-1185">Reference proteome</keyword>
<sequence length="173" mass="20235">MKNLKIYLIMFIIKEKHISNHSKIAIQLFLLASLVPPRHRAKGSKTFWKPSISEARNGLVLQVKIPGDIESSKLEKTNFMYKKGLTVQPYIIIVGPTLTNVHAFYVVIQNINYQTKTLLDALKFCFQAYFVLDVKYPTESQHLWYLLQWELFNIISDKDMQIPFLNDILQFKN</sequence>
<accession>A0AAW2EJL0</accession>
<protein>
    <submittedName>
        <fullName evidence="1">Uncharacterized protein</fullName>
    </submittedName>
</protein>
<reference evidence="1 2" key="1">
    <citation type="submission" date="2023-03" db="EMBL/GenBank/DDBJ databases">
        <title>High recombination rates correlate with genetic variation in Cardiocondyla obscurior ants.</title>
        <authorList>
            <person name="Errbii M."/>
        </authorList>
    </citation>
    <scope>NUCLEOTIDE SEQUENCE [LARGE SCALE GENOMIC DNA]</scope>
    <source>
        <strain evidence="1">Alpha-2009</strain>
        <tissue evidence="1">Whole body</tissue>
    </source>
</reference>
<dbReference type="AlphaFoldDB" id="A0AAW2EJL0"/>
<evidence type="ECO:0000313" key="2">
    <source>
        <dbReference type="Proteomes" id="UP001430953"/>
    </source>
</evidence>
<dbReference type="Proteomes" id="UP001430953">
    <property type="component" value="Unassembled WGS sequence"/>
</dbReference>
<name>A0AAW2EJL0_9HYME</name>
<evidence type="ECO:0000313" key="1">
    <source>
        <dbReference type="EMBL" id="KAL0103911.1"/>
    </source>
</evidence>
<proteinExistence type="predicted"/>
<dbReference type="EMBL" id="JADYXP020000020">
    <property type="protein sequence ID" value="KAL0103911.1"/>
    <property type="molecule type" value="Genomic_DNA"/>
</dbReference>
<gene>
    <name evidence="1" type="ORF">PUN28_016926</name>
</gene>
<comment type="caution">
    <text evidence="1">The sequence shown here is derived from an EMBL/GenBank/DDBJ whole genome shotgun (WGS) entry which is preliminary data.</text>
</comment>
<organism evidence="1 2">
    <name type="scientific">Cardiocondyla obscurior</name>
    <dbReference type="NCBI Taxonomy" id="286306"/>
    <lineage>
        <taxon>Eukaryota</taxon>
        <taxon>Metazoa</taxon>
        <taxon>Ecdysozoa</taxon>
        <taxon>Arthropoda</taxon>
        <taxon>Hexapoda</taxon>
        <taxon>Insecta</taxon>
        <taxon>Pterygota</taxon>
        <taxon>Neoptera</taxon>
        <taxon>Endopterygota</taxon>
        <taxon>Hymenoptera</taxon>
        <taxon>Apocrita</taxon>
        <taxon>Aculeata</taxon>
        <taxon>Formicoidea</taxon>
        <taxon>Formicidae</taxon>
        <taxon>Myrmicinae</taxon>
        <taxon>Cardiocondyla</taxon>
    </lineage>
</organism>